<reference evidence="1" key="1">
    <citation type="submission" date="2018-02" db="EMBL/GenBank/DDBJ databases">
        <title>Rhizophora mucronata_Transcriptome.</title>
        <authorList>
            <person name="Meera S.P."/>
            <person name="Sreeshan A."/>
            <person name="Augustine A."/>
        </authorList>
    </citation>
    <scope>NUCLEOTIDE SEQUENCE</scope>
    <source>
        <tissue evidence="1">Leaf</tissue>
    </source>
</reference>
<proteinExistence type="predicted"/>
<name>A0A2P2NQY4_RHIMU</name>
<evidence type="ECO:0000313" key="1">
    <source>
        <dbReference type="EMBL" id="MBX44834.1"/>
    </source>
</evidence>
<organism evidence="1">
    <name type="scientific">Rhizophora mucronata</name>
    <name type="common">Asiatic mangrove</name>
    <dbReference type="NCBI Taxonomy" id="61149"/>
    <lineage>
        <taxon>Eukaryota</taxon>
        <taxon>Viridiplantae</taxon>
        <taxon>Streptophyta</taxon>
        <taxon>Embryophyta</taxon>
        <taxon>Tracheophyta</taxon>
        <taxon>Spermatophyta</taxon>
        <taxon>Magnoliopsida</taxon>
        <taxon>eudicotyledons</taxon>
        <taxon>Gunneridae</taxon>
        <taxon>Pentapetalae</taxon>
        <taxon>rosids</taxon>
        <taxon>fabids</taxon>
        <taxon>Malpighiales</taxon>
        <taxon>Rhizophoraceae</taxon>
        <taxon>Rhizophora</taxon>
    </lineage>
</organism>
<protein>
    <submittedName>
        <fullName evidence="1">Uncharacterized protein</fullName>
    </submittedName>
</protein>
<dbReference type="EMBL" id="GGEC01064350">
    <property type="protein sequence ID" value="MBX44834.1"/>
    <property type="molecule type" value="Transcribed_RNA"/>
</dbReference>
<sequence length="21" mass="2407">MELVAALMRFMKLLLTAVLRS</sequence>
<dbReference type="AlphaFoldDB" id="A0A2P2NQY4"/>
<accession>A0A2P2NQY4</accession>